<keyword evidence="1" id="KW-0812">Transmembrane</keyword>
<reference evidence="2 3" key="1">
    <citation type="submission" date="2016-09" db="EMBL/GenBank/DDBJ databases">
        <title>Genomic Taxonomy of the Vibrionaceae.</title>
        <authorList>
            <person name="Gonzalez-Castillo A."/>
            <person name="Gomez-Gil B."/>
            <person name="Enciso-Ibarra K."/>
        </authorList>
    </citation>
    <scope>NUCLEOTIDE SEQUENCE [LARGE SCALE GENOMIC DNA]</scope>
    <source>
        <strain evidence="2 3">CAIM 703</strain>
    </source>
</reference>
<dbReference type="Proteomes" id="UP000186313">
    <property type="component" value="Unassembled WGS sequence"/>
</dbReference>
<dbReference type="AlphaFoldDB" id="A0A1Q9HMV6"/>
<evidence type="ECO:0000256" key="1">
    <source>
        <dbReference type="SAM" id="Phobius"/>
    </source>
</evidence>
<comment type="caution">
    <text evidence="2">The sequence shown here is derived from an EMBL/GenBank/DDBJ whole genome shotgun (WGS) entry which is preliminary data.</text>
</comment>
<accession>A0A1Q9HMV6</accession>
<keyword evidence="1" id="KW-1133">Transmembrane helix</keyword>
<gene>
    <name evidence="2" type="ORF">BIY22_16390</name>
</gene>
<keyword evidence="1" id="KW-0472">Membrane</keyword>
<dbReference type="STRING" id="1381081.BIY22_16390"/>
<sequence length="140" mass="16456">MNAFIIKINNYLVAHKTRSLSALVFINLLLFVIIQTQQSNYFGSIDRTTSIWSTYSKQHQDKLETIITTIDFEKGHAQEMSVFHNFTFEKIGKNEYIAHNPEANIKFYRHRVYSLDDKCFLSFRGTKSMKIENASLRCKY</sequence>
<protein>
    <submittedName>
        <fullName evidence="2">Uncharacterized protein</fullName>
    </submittedName>
</protein>
<evidence type="ECO:0000313" key="2">
    <source>
        <dbReference type="EMBL" id="OLQ92089.1"/>
    </source>
</evidence>
<name>A0A1Q9HMV6_9VIBR</name>
<dbReference type="EMBL" id="MJMJ01000005">
    <property type="protein sequence ID" value="OLQ92089.1"/>
    <property type="molecule type" value="Genomic_DNA"/>
</dbReference>
<feature type="transmembrane region" description="Helical" evidence="1">
    <location>
        <begin position="20"/>
        <end position="37"/>
    </location>
</feature>
<organism evidence="2 3">
    <name type="scientific">Vibrio panuliri</name>
    <dbReference type="NCBI Taxonomy" id="1381081"/>
    <lineage>
        <taxon>Bacteria</taxon>
        <taxon>Pseudomonadati</taxon>
        <taxon>Pseudomonadota</taxon>
        <taxon>Gammaproteobacteria</taxon>
        <taxon>Vibrionales</taxon>
        <taxon>Vibrionaceae</taxon>
        <taxon>Vibrio</taxon>
    </lineage>
</organism>
<proteinExistence type="predicted"/>
<evidence type="ECO:0000313" key="3">
    <source>
        <dbReference type="Proteomes" id="UP000186313"/>
    </source>
</evidence>